<sequence length="109" mass="12133">MPSFNVRFIKTVCDDTGGEHRACQAAFKVDAASLSAAAQQAETDFCKQKSVRDWTIFADVLELRTSPALANPSNQPFEDPQGRASHEQARVSPFLRFPRKRDIFTDQGS</sequence>
<name>A0ABV4GQ54_9BRAD</name>
<keyword evidence="3" id="KW-1185">Reference proteome</keyword>
<evidence type="ECO:0000313" key="2">
    <source>
        <dbReference type="EMBL" id="MEY9473195.1"/>
    </source>
</evidence>
<dbReference type="Proteomes" id="UP001565474">
    <property type="component" value="Unassembled WGS sequence"/>
</dbReference>
<evidence type="ECO:0000256" key="1">
    <source>
        <dbReference type="SAM" id="MobiDB-lite"/>
    </source>
</evidence>
<feature type="region of interest" description="Disordered" evidence="1">
    <location>
        <begin position="68"/>
        <end position="91"/>
    </location>
</feature>
<gene>
    <name evidence="2" type="ORF">ABH992_005594</name>
</gene>
<reference evidence="2 3" key="1">
    <citation type="submission" date="2024-07" db="EMBL/GenBank/DDBJ databases">
        <title>Genomic Encyclopedia of Type Strains, Phase V (KMG-V): Genome sequencing to study the core and pangenomes of soil and plant-associated prokaryotes.</title>
        <authorList>
            <person name="Whitman W."/>
        </authorList>
    </citation>
    <scope>NUCLEOTIDE SEQUENCE [LARGE SCALE GENOMIC DNA]</scope>
    <source>
        <strain evidence="2 3">USDA 222</strain>
    </source>
</reference>
<evidence type="ECO:0008006" key="4">
    <source>
        <dbReference type="Google" id="ProtNLM"/>
    </source>
</evidence>
<feature type="compositionally biased region" description="Basic and acidic residues" evidence="1">
    <location>
        <begin position="80"/>
        <end position="89"/>
    </location>
</feature>
<protein>
    <recommendedName>
        <fullName evidence="4">DUF982 domain-containing protein</fullName>
    </recommendedName>
</protein>
<accession>A0ABV4GQ54</accession>
<dbReference type="EMBL" id="JBGBZN010000002">
    <property type="protein sequence ID" value="MEY9473195.1"/>
    <property type="molecule type" value="Genomic_DNA"/>
</dbReference>
<evidence type="ECO:0000313" key="3">
    <source>
        <dbReference type="Proteomes" id="UP001565474"/>
    </source>
</evidence>
<proteinExistence type="predicted"/>
<organism evidence="2 3">
    <name type="scientific">Bradyrhizobium yuanmingense</name>
    <dbReference type="NCBI Taxonomy" id="108015"/>
    <lineage>
        <taxon>Bacteria</taxon>
        <taxon>Pseudomonadati</taxon>
        <taxon>Pseudomonadota</taxon>
        <taxon>Alphaproteobacteria</taxon>
        <taxon>Hyphomicrobiales</taxon>
        <taxon>Nitrobacteraceae</taxon>
        <taxon>Bradyrhizobium</taxon>
    </lineage>
</organism>
<comment type="caution">
    <text evidence="2">The sequence shown here is derived from an EMBL/GenBank/DDBJ whole genome shotgun (WGS) entry which is preliminary data.</text>
</comment>